<dbReference type="Gene3D" id="1.20.900.10">
    <property type="entry name" value="Dbl homology (DH) domain"/>
    <property type="match status" value="1"/>
</dbReference>
<feature type="compositionally biased region" description="Low complexity" evidence="2">
    <location>
        <begin position="77"/>
        <end position="89"/>
    </location>
</feature>
<gene>
    <name evidence="5" type="primary">PLEKHG1_0</name>
    <name evidence="5" type="ORF">FJT64_013258</name>
</gene>
<organism evidence="5 6">
    <name type="scientific">Amphibalanus amphitrite</name>
    <name type="common">Striped barnacle</name>
    <name type="synonym">Balanus amphitrite</name>
    <dbReference type="NCBI Taxonomy" id="1232801"/>
    <lineage>
        <taxon>Eukaryota</taxon>
        <taxon>Metazoa</taxon>
        <taxon>Ecdysozoa</taxon>
        <taxon>Arthropoda</taxon>
        <taxon>Crustacea</taxon>
        <taxon>Multicrustacea</taxon>
        <taxon>Cirripedia</taxon>
        <taxon>Thoracica</taxon>
        <taxon>Thoracicalcarea</taxon>
        <taxon>Balanomorpha</taxon>
        <taxon>Balanoidea</taxon>
        <taxon>Balanidae</taxon>
        <taxon>Amphibalaninae</taxon>
        <taxon>Amphibalanus</taxon>
    </lineage>
</organism>
<dbReference type="OrthoDB" id="1594986at2759"/>
<feature type="compositionally biased region" description="Basic and acidic residues" evidence="2">
    <location>
        <begin position="1180"/>
        <end position="1197"/>
    </location>
</feature>
<dbReference type="PANTHER" id="PTHR45924">
    <property type="entry name" value="FI17866P1"/>
    <property type="match status" value="1"/>
</dbReference>
<sequence>MARLYRYRLSGSTTDLASVVEMFDNLLERSRRGAADSEPAGHLRAESPELARLRRVWRLQPGETTPEGSRGDRLRKSASSGSGDSGLSSPLTFVASPTSPGAPDLCDPSLTYIERVVAEVVDTEAVYVNDLRSVIEGYLFYWRENPEPAIVDEYTDALFSNVQEIFRCNSAFLAALELCQLDPTKVATSFVNHGGRFAVYIDYCTKYPRTVSVLTELMRRETTARLFRERQAALGHALPLGSFLLETGAADTQNMKSHTDSHSDGYGVVCAALDTMTALAGHINDMKRRHEHAVRVQEIQSLLYGWEGEDLTTYGELVAEGAFRMHRAKASRHVFLFDRMVLITKRREDATLAYKAHIMCSNLMLIESIPGDPYSFHVVPFDNPRLQYTLQARSMEQKRDWALQLKRAILESYNAVIPFHARELVMQLGQDKAGGDQVRRNSSSKRQHSAPEYLERRRAYKRASFNQKLRLRSRDRKSSLDSRKDSVAEEEEDRERKRSTASCPDEKRGRRSLLTLRRKSEPFISLLSPQRAGPGVSVVDSPSSDLQVLPDLDEEGPADHRSDCDDVSSALDDATDADDVSECDVKDLLDGKPDNLQSIVEQLVMQNMEFRRILNKPRRGLRRQNSAAKSEETDSDGEVDDDDLSFSACAEEEDAPPAEPSALAFHSHGNTEYVSFFDYTPESAAAAMAPAAPDADTDRAGLHRTVSDPCRRVVRKIGRFQGVGQSELLHFLGSIRKKSARLSRTDERPLPPPAEEEPLAVRRAQSFNDQDELRPAALSLATLRRAASSVSDPVPARASTYLTPQLAKKADSLPGTFQRTGSLGRTPSVDFDADRYLAPRAVQEDDRLTTYTTTPGASSESLNVHPDYRIYGPAVSQSSLRSMVGSFRARLMRLKQPSQGSIGGGSSGGASLSSLFGSPAGSQVDMRDQSRNRLLYIMAKSLKERVASLVPDEAESDAESPRVLPTGAPFAQGGAGLGARLARGIRENASGGAASPPTQPKSPRPAAGRRTEPAASARAKAAEARPDSMLSSSSVVTSSSVSSGSTSGVATETSGKASEEATSLTASDGEGSVGSFYEHELDILEDIHGSELFRDSAIYSDPDELLDSIEATLPPAPATLADHDLDASDLADEAEFIDSFAPAEVPDSGDALELVDQTAVPAKKVPPPVPAKPNRGGGSIKDRLRSLEESQLRREDVCAPPTAEALKSISERRRELEQWRSGGRGGDESETSSQHSTCTVNTVIEAGGSESRGHSRSSSREEALPRGWVKQVIGKLQGETTA</sequence>
<evidence type="ECO:0000313" key="5">
    <source>
        <dbReference type="EMBL" id="KAF0288365.1"/>
    </source>
</evidence>
<feature type="region of interest" description="Disordered" evidence="2">
    <location>
        <begin position="1145"/>
        <end position="1282"/>
    </location>
</feature>
<dbReference type="GO" id="GO:0031267">
    <property type="term" value="F:small GTPase binding"/>
    <property type="evidence" value="ECO:0007669"/>
    <property type="project" value="TreeGrafter"/>
</dbReference>
<dbReference type="PROSITE" id="PS50010">
    <property type="entry name" value="DH_2"/>
    <property type="match status" value="1"/>
</dbReference>
<evidence type="ECO:0000259" key="3">
    <source>
        <dbReference type="PROSITE" id="PS50003"/>
    </source>
</evidence>
<dbReference type="EMBL" id="VIIS01002116">
    <property type="protein sequence ID" value="KAF0288365.1"/>
    <property type="molecule type" value="Genomic_DNA"/>
</dbReference>
<feature type="compositionally biased region" description="Basic and acidic residues" evidence="2">
    <location>
        <begin position="1209"/>
        <end position="1218"/>
    </location>
</feature>
<feature type="region of interest" description="Disordered" evidence="2">
    <location>
        <begin position="951"/>
        <end position="975"/>
    </location>
</feature>
<keyword evidence="6" id="KW-1185">Reference proteome</keyword>
<feature type="region of interest" description="Disordered" evidence="2">
    <location>
        <begin position="57"/>
        <end position="93"/>
    </location>
</feature>
<feature type="region of interest" description="Disordered" evidence="2">
    <location>
        <begin position="988"/>
        <end position="1071"/>
    </location>
</feature>
<feature type="region of interest" description="Disordered" evidence="2">
    <location>
        <begin position="432"/>
        <end position="514"/>
    </location>
</feature>
<dbReference type="Gene3D" id="2.30.29.30">
    <property type="entry name" value="Pleckstrin-homology domain (PH domain)/Phosphotyrosine-binding domain (PTB)"/>
    <property type="match status" value="1"/>
</dbReference>
<evidence type="ECO:0000256" key="2">
    <source>
        <dbReference type="SAM" id="MobiDB-lite"/>
    </source>
</evidence>
<dbReference type="PANTHER" id="PTHR45924:SF2">
    <property type="entry name" value="FI17866P1"/>
    <property type="match status" value="1"/>
</dbReference>
<dbReference type="PROSITE" id="PS50003">
    <property type="entry name" value="PH_DOMAIN"/>
    <property type="match status" value="1"/>
</dbReference>
<dbReference type="SUPFAM" id="SSF48065">
    <property type="entry name" value="DBL homology domain (DH-domain)"/>
    <property type="match status" value="1"/>
</dbReference>
<evidence type="ECO:0000256" key="1">
    <source>
        <dbReference type="ARBA" id="ARBA00022553"/>
    </source>
</evidence>
<feature type="region of interest" description="Disordered" evidence="2">
    <location>
        <begin position="620"/>
        <end position="642"/>
    </location>
</feature>
<feature type="compositionally biased region" description="Low complexity" evidence="2">
    <location>
        <begin position="533"/>
        <end position="545"/>
    </location>
</feature>
<name>A0A6A4V437_AMPAM</name>
<feature type="compositionally biased region" description="Basic and acidic residues" evidence="2">
    <location>
        <begin position="476"/>
        <end position="487"/>
    </location>
</feature>
<reference evidence="5 6" key="1">
    <citation type="submission" date="2019-07" db="EMBL/GenBank/DDBJ databases">
        <title>Draft genome assembly of a fouling barnacle, Amphibalanus amphitrite (Darwin, 1854): The first reference genome for Thecostraca.</title>
        <authorList>
            <person name="Kim W."/>
        </authorList>
    </citation>
    <scope>NUCLEOTIDE SEQUENCE [LARGE SCALE GENOMIC DNA]</scope>
    <source>
        <strain evidence="5">SNU_AA5</strain>
        <tissue evidence="5">Soma without cirri and trophi</tissue>
    </source>
</reference>
<feature type="compositionally biased region" description="Acidic residues" evidence="2">
    <location>
        <begin position="633"/>
        <end position="642"/>
    </location>
</feature>
<keyword evidence="1" id="KW-0597">Phosphoprotein</keyword>
<dbReference type="SMART" id="SM00325">
    <property type="entry name" value="RhoGEF"/>
    <property type="match status" value="1"/>
</dbReference>
<comment type="caution">
    <text evidence="5">The sequence shown here is derived from an EMBL/GenBank/DDBJ whole genome shotgun (WGS) entry which is preliminary data.</text>
</comment>
<accession>A0A6A4V437</accession>
<dbReference type="GO" id="GO:0005085">
    <property type="term" value="F:guanyl-nucleotide exchange factor activity"/>
    <property type="evidence" value="ECO:0007669"/>
    <property type="project" value="InterPro"/>
</dbReference>
<dbReference type="InterPro" id="IPR000219">
    <property type="entry name" value="DH_dom"/>
</dbReference>
<dbReference type="InterPro" id="IPR035899">
    <property type="entry name" value="DBL_dom_sf"/>
</dbReference>
<dbReference type="Pfam" id="PF22697">
    <property type="entry name" value="SOS1_NGEF_PH"/>
    <property type="match status" value="1"/>
</dbReference>
<dbReference type="Pfam" id="PF00621">
    <property type="entry name" value="RhoGEF"/>
    <property type="match status" value="1"/>
</dbReference>
<dbReference type="InterPro" id="IPR011993">
    <property type="entry name" value="PH-like_dom_sf"/>
</dbReference>
<feature type="compositionally biased region" description="Low complexity" evidence="2">
    <location>
        <begin position="1031"/>
        <end position="1055"/>
    </location>
</feature>
<feature type="compositionally biased region" description="Polar residues" evidence="2">
    <location>
        <begin position="1231"/>
        <end position="1242"/>
    </location>
</feature>
<feature type="domain" description="DH" evidence="4">
    <location>
        <begin position="112"/>
        <end position="245"/>
    </location>
</feature>
<protein>
    <submittedName>
        <fullName evidence="5">Pleckstrin y domain-containing family G member 1</fullName>
    </submittedName>
</protein>
<dbReference type="SUPFAM" id="SSF50729">
    <property type="entry name" value="PH domain-like"/>
    <property type="match status" value="1"/>
</dbReference>
<feature type="compositionally biased region" description="Basic and acidic residues" evidence="2">
    <location>
        <begin position="494"/>
        <end position="508"/>
    </location>
</feature>
<evidence type="ECO:0000313" key="6">
    <source>
        <dbReference type="Proteomes" id="UP000440578"/>
    </source>
</evidence>
<dbReference type="SMART" id="SM00233">
    <property type="entry name" value="PH"/>
    <property type="match status" value="1"/>
</dbReference>
<dbReference type="InterPro" id="IPR055251">
    <property type="entry name" value="SOS1_NGEF_PH"/>
</dbReference>
<dbReference type="InterPro" id="IPR043324">
    <property type="entry name" value="PH_PLEKHG1_G2_G3"/>
</dbReference>
<proteinExistence type="predicted"/>
<feature type="domain" description="PH" evidence="3">
    <location>
        <begin position="310"/>
        <end position="410"/>
    </location>
</feature>
<dbReference type="Proteomes" id="UP000440578">
    <property type="component" value="Unassembled WGS sequence"/>
</dbReference>
<feature type="region of interest" description="Disordered" evidence="2">
    <location>
        <begin position="527"/>
        <end position="579"/>
    </location>
</feature>
<dbReference type="CDD" id="cd13243">
    <property type="entry name" value="PH_PLEKHG1_G2_G3"/>
    <property type="match status" value="1"/>
</dbReference>
<evidence type="ECO:0000259" key="4">
    <source>
        <dbReference type="PROSITE" id="PS50010"/>
    </source>
</evidence>
<feature type="region of interest" description="Disordered" evidence="2">
    <location>
        <begin position="740"/>
        <end position="759"/>
    </location>
</feature>
<dbReference type="InterPro" id="IPR001849">
    <property type="entry name" value="PH_domain"/>
</dbReference>